<dbReference type="AlphaFoldDB" id="A0A7E4VZS5"/>
<organism evidence="3 4">
    <name type="scientific">Panagrellus redivivus</name>
    <name type="common">Microworm</name>
    <dbReference type="NCBI Taxonomy" id="6233"/>
    <lineage>
        <taxon>Eukaryota</taxon>
        <taxon>Metazoa</taxon>
        <taxon>Ecdysozoa</taxon>
        <taxon>Nematoda</taxon>
        <taxon>Chromadorea</taxon>
        <taxon>Rhabditida</taxon>
        <taxon>Tylenchina</taxon>
        <taxon>Panagrolaimomorpha</taxon>
        <taxon>Panagrolaimoidea</taxon>
        <taxon>Panagrolaimidae</taxon>
        <taxon>Panagrellus</taxon>
    </lineage>
</organism>
<keyword evidence="3" id="KW-1185">Reference proteome</keyword>
<dbReference type="Proteomes" id="UP000492821">
    <property type="component" value="Unassembled WGS sequence"/>
</dbReference>
<proteinExistence type="predicted"/>
<feature type="region of interest" description="Disordered" evidence="2">
    <location>
        <begin position="1"/>
        <end position="23"/>
    </location>
</feature>
<evidence type="ECO:0000256" key="1">
    <source>
        <dbReference type="SAM" id="Coils"/>
    </source>
</evidence>
<evidence type="ECO:0000256" key="2">
    <source>
        <dbReference type="SAM" id="MobiDB-lite"/>
    </source>
</evidence>
<evidence type="ECO:0000313" key="4">
    <source>
        <dbReference type="WBParaSite" id="Pan_g514.t1"/>
    </source>
</evidence>
<protein>
    <submittedName>
        <fullName evidence="4">Uncharacterized protein</fullName>
    </submittedName>
</protein>
<reference evidence="4" key="2">
    <citation type="submission" date="2020-10" db="UniProtKB">
        <authorList>
            <consortium name="WormBaseParasite"/>
        </authorList>
    </citation>
    <scope>IDENTIFICATION</scope>
</reference>
<evidence type="ECO:0000313" key="3">
    <source>
        <dbReference type="Proteomes" id="UP000492821"/>
    </source>
</evidence>
<accession>A0A7E4VZS5</accession>
<feature type="coiled-coil region" evidence="1">
    <location>
        <begin position="175"/>
        <end position="227"/>
    </location>
</feature>
<keyword evidence="1" id="KW-0175">Coiled coil</keyword>
<dbReference type="WBParaSite" id="Pan_g514.t1">
    <property type="protein sequence ID" value="Pan_g514.t1"/>
    <property type="gene ID" value="Pan_g514"/>
</dbReference>
<sequence>MRWNRRRKRHQKRRKEKKPTATRRPRIQFNETVLVTKYRHILREEEQEKLRLIHECEQKLEQTRLDERERRLTILKADNETFVESSLTYLDKVEQHLKSLLDHWLPEWDYDLDKKVNQLKGELFDRFQTFVGQLDLSGMSLPDNELEGLCQVSNPAGSSYNLYEYEDGNGESGYILELQRQLKTLQSELEDEEINELACIRARESECEKLDADIELLTQELARLRLHRTNEAAVAKE</sequence>
<reference evidence="3" key="1">
    <citation type="journal article" date="2013" name="Genetics">
        <title>The draft genome and transcriptome of Panagrellus redivivus are shaped by the harsh demands of a free-living lifestyle.</title>
        <authorList>
            <person name="Srinivasan J."/>
            <person name="Dillman A.R."/>
            <person name="Macchietto M.G."/>
            <person name="Heikkinen L."/>
            <person name="Lakso M."/>
            <person name="Fracchia K.M."/>
            <person name="Antoshechkin I."/>
            <person name="Mortazavi A."/>
            <person name="Wong G."/>
            <person name="Sternberg P.W."/>
        </authorList>
    </citation>
    <scope>NUCLEOTIDE SEQUENCE [LARGE SCALE GENOMIC DNA]</scope>
    <source>
        <strain evidence="3">MT8872</strain>
    </source>
</reference>
<name>A0A7E4VZS5_PANRE</name>